<dbReference type="EMBL" id="HACG01022897">
    <property type="protein sequence ID" value="CEK69762.1"/>
    <property type="molecule type" value="Transcribed_RNA"/>
</dbReference>
<organism evidence="1">
    <name type="scientific">Arion vulgaris</name>
    <dbReference type="NCBI Taxonomy" id="1028688"/>
    <lineage>
        <taxon>Eukaryota</taxon>
        <taxon>Metazoa</taxon>
        <taxon>Spiralia</taxon>
        <taxon>Lophotrochozoa</taxon>
        <taxon>Mollusca</taxon>
        <taxon>Gastropoda</taxon>
        <taxon>Heterobranchia</taxon>
        <taxon>Euthyneura</taxon>
        <taxon>Panpulmonata</taxon>
        <taxon>Eupulmonata</taxon>
        <taxon>Stylommatophora</taxon>
        <taxon>Helicina</taxon>
        <taxon>Arionoidea</taxon>
        <taxon>Arionidae</taxon>
        <taxon>Arion</taxon>
    </lineage>
</organism>
<evidence type="ECO:0000313" key="1">
    <source>
        <dbReference type="EMBL" id="CEK69762.1"/>
    </source>
</evidence>
<proteinExistence type="predicted"/>
<name>A0A0B6ZMY8_9EUPU</name>
<reference evidence="1" key="1">
    <citation type="submission" date="2014-12" db="EMBL/GenBank/DDBJ databases">
        <title>Insight into the proteome of Arion vulgaris.</title>
        <authorList>
            <person name="Aradska J."/>
            <person name="Bulat T."/>
            <person name="Smidak R."/>
            <person name="Sarate P."/>
            <person name="Gangsoo J."/>
            <person name="Sialana F."/>
            <person name="Bilban M."/>
            <person name="Lubec G."/>
        </authorList>
    </citation>
    <scope>NUCLEOTIDE SEQUENCE</scope>
    <source>
        <tissue evidence="1">Skin</tissue>
    </source>
</reference>
<sequence>MEDYNKIQVFMNSCLRKILGIHWSKVVVKSYSIETSEELMKKKSAENRDG</sequence>
<protein>
    <submittedName>
        <fullName evidence="1">Uncharacterized protein</fullName>
    </submittedName>
</protein>
<dbReference type="AlphaFoldDB" id="A0A0B6ZMY8"/>
<accession>A0A0B6ZMY8</accession>
<gene>
    <name evidence="1" type="primary">ORF71480</name>
</gene>